<evidence type="ECO:0000313" key="1">
    <source>
        <dbReference type="EMBL" id="MBD3867328.1"/>
    </source>
</evidence>
<dbReference type="Proteomes" id="UP000648239">
    <property type="component" value="Unassembled WGS sequence"/>
</dbReference>
<keyword evidence="1" id="KW-0489">Methyltransferase</keyword>
<dbReference type="AlphaFoldDB" id="A0A8J6XZK5"/>
<dbReference type="PANTHER" id="PTHR38451">
    <property type="entry name" value="TRNA (ADENINE(22)-N(1))-METHYLTRANSFERASE"/>
    <property type="match status" value="1"/>
</dbReference>
<reference evidence="1 2" key="1">
    <citation type="submission" date="2020-08" db="EMBL/GenBank/DDBJ databases">
        <title>Acidobacteriota in marine sediments use diverse sulfur dissimilation pathways.</title>
        <authorList>
            <person name="Wasmund K."/>
        </authorList>
    </citation>
    <scope>NUCLEOTIDE SEQUENCE [LARGE SCALE GENOMIC DNA]</scope>
    <source>
        <strain evidence="1">MAG AM4</strain>
    </source>
</reference>
<dbReference type="SUPFAM" id="SSF53335">
    <property type="entry name" value="S-adenosyl-L-methionine-dependent methyltransferases"/>
    <property type="match status" value="1"/>
</dbReference>
<dbReference type="PIRSF" id="PIRSF018637">
    <property type="entry name" value="TrmK"/>
    <property type="match status" value="1"/>
</dbReference>
<organism evidence="1 2">
    <name type="scientific">Candidatus Polarisedimenticola svalbardensis</name>
    <dbReference type="NCBI Taxonomy" id="2886004"/>
    <lineage>
        <taxon>Bacteria</taxon>
        <taxon>Pseudomonadati</taxon>
        <taxon>Acidobacteriota</taxon>
        <taxon>Candidatus Polarisedimenticolia</taxon>
        <taxon>Candidatus Polarisedimenticolales</taxon>
        <taxon>Candidatus Polarisedimenticolaceae</taxon>
        <taxon>Candidatus Polarisedimenticola</taxon>
    </lineage>
</organism>
<dbReference type="InterPro" id="IPR029063">
    <property type="entry name" value="SAM-dependent_MTases_sf"/>
</dbReference>
<dbReference type="EMBL" id="JACXWD010000008">
    <property type="protein sequence ID" value="MBD3867328.1"/>
    <property type="molecule type" value="Genomic_DNA"/>
</dbReference>
<sequence length="241" mass="26176">MGRGESNGGARLRALVDMIPEGSRVADIGTDHALLPRILLEERRAAHCIATEITPAALDRLQDRIGRFPLPATLELRAGDGLAPLLPSDRLDVLVLAGMGAGTQVAILSSPLRTGLGSCRLVLQPQGEPAVLRRWLAGNHYRIIAERLQEIRGFFHLTLAAIPHQRESPADHPVLFSEDLMAAGPLLVRSGDPVVRRFWEIQLHRLRRLEAAGARGAGGKQAAEDRQQAKRVLEALPTDAL</sequence>
<dbReference type="Pfam" id="PF04816">
    <property type="entry name" value="TrmK"/>
    <property type="match status" value="1"/>
</dbReference>
<comment type="caution">
    <text evidence="1">The sequence shown here is derived from an EMBL/GenBank/DDBJ whole genome shotgun (WGS) entry which is preliminary data.</text>
</comment>
<dbReference type="Gene3D" id="3.40.50.150">
    <property type="entry name" value="Vaccinia Virus protein VP39"/>
    <property type="match status" value="1"/>
</dbReference>
<dbReference type="GO" id="GO:0032259">
    <property type="term" value="P:methylation"/>
    <property type="evidence" value="ECO:0007669"/>
    <property type="project" value="UniProtKB-KW"/>
</dbReference>
<dbReference type="GO" id="GO:0160105">
    <property type="term" value="F:tRNA (adenine(22)-N1)-methyltransferase activity"/>
    <property type="evidence" value="ECO:0007669"/>
    <property type="project" value="InterPro"/>
</dbReference>
<dbReference type="InterPro" id="IPR006901">
    <property type="entry name" value="TrmK"/>
</dbReference>
<protein>
    <submittedName>
        <fullName evidence="1">SAM-dependent methyltransferase</fullName>
    </submittedName>
</protein>
<accession>A0A8J6XZK5</accession>
<keyword evidence="1" id="KW-0808">Transferase</keyword>
<evidence type="ECO:0000313" key="2">
    <source>
        <dbReference type="Proteomes" id="UP000648239"/>
    </source>
</evidence>
<proteinExistence type="predicted"/>
<name>A0A8J6XZK5_9BACT</name>
<gene>
    <name evidence="1" type="ORF">IFK94_04300</name>
</gene>
<dbReference type="PANTHER" id="PTHR38451:SF1">
    <property type="entry name" value="TRNA (ADENINE(22)-N(1))-METHYLTRANSFERASE"/>
    <property type="match status" value="1"/>
</dbReference>